<name>A0AAE0ZIN8_9GAST</name>
<dbReference type="Proteomes" id="UP001283361">
    <property type="component" value="Unassembled WGS sequence"/>
</dbReference>
<keyword evidence="2" id="KW-1185">Reference proteome</keyword>
<evidence type="ECO:0000313" key="2">
    <source>
        <dbReference type="Proteomes" id="UP001283361"/>
    </source>
</evidence>
<accession>A0AAE0ZIN8</accession>
<sequence>ENSIEARDDIGADVSEISRYSLSCVIDSPQSGDFSLSRDSPNLWAKSNAWVKIFGVMEKKITFLSPLFPNSIMAEEEEEKTHKVGQMKEEEG</sequence>
<reference evidence="1" key="1">
    <citation type="journal article" date="2023" name="G3 (Bethesda)">
        <title>A reference genome for the long-term kleptoplast-retaining sea slug Elysia crispata morphotype clarki.</title>
        <authorList>
            <person name="Eastman K.E."/>
            <person name="Pendleton A.L."/>
            <person name="Shaikh M.A."/>
            <person name="Suttiyut T."/>
            <person name="Ogas R."/>
            <person name="Tomko P."/>
            <person name="Gavelis G."/>
            <person name="Widhalm J.R."/>
            <person name="Wisecaver J.H."/>
        </authorList>
    </citation>
    <scope>NUCLEOTIDE SEQUENCE</scope>
    <source>
        <strain evidence="1">ECLA1</strain>
    </source>
</reference>
<gene>
    <name evidence="1" type="ORF">RRG08_017066</name>
</gene>
<proteinExistence type="predicted"/>
<dbReference type="AlphaFoldDB" id="A0AAE0ZIN8"/>
<evidence type="ECO:0000313" key="1">
    <source>
        <dbReference type="EMBL" id="KAK3769092.1"/>
    </source>
</evidence>
<protein>
    <submittedName>
        <fullName evidence="1">Uncharacterized protein</fullName>
    </submittedName>
</protein>
<feature type="non-terminal residue" evidence="1">
    <location>
        <position position="1"/>
    </location>
</feature>
<comment type="caution">
    <text evidence="1">The sequence shown here is derived from an EMBL/GenBank/DDBJ whole genome shotgun (WGS) entry which is preliminary data.</text>
</comment>
<dbReference type="EMBL" id="JAWDGP010003975">
    <property type="protein sequence ID" value="KAK3769092.1"/>
    <property type="molecule type" value="Genomic_DNA"/>
</dbReference>
<organism evidence="1 2">
    <name type="scientific">Elysia crispata</name>
    <name type="common">lettuce slug</name>
    <dbReference type="NCBI Taxonomy" id="231223"/>
    <lineage>
        <taxon>Eukaryota</taxon>
        <taxon>Metazoa</taxon>
        <taxon>Spiralia</taxon>
        <taxon>Lophotrochozoa</taxon>
        <taxon>Mollusca</taxon>
        <taxon>Gastropoda</taxon>
        <taxon>Heterobranchia</taxon>
        <taxon>Euthyneura</taxon>
        <taxon>Panpulmonata</taxon>
        <taxon>Sacoglossa</taxon>
        <taxon>Placobranchoidea</taxon>
        <taxon>Plakobranchidae</taxon>
        <taxon>Elysia</taxon>
    </lineage>
</organism>